<comment type="subcellular location">
    <subcellularLocation>
        <location evidence="1 7">Cell membrane</location>
        <topology evidence="1 7">Multi-pass membrane protein</topology>
    </subcellularLocation>
</comment>
<reference evidence="9 10" key="1">
    <citation type="submission" date="2017-02" db="EMBL/GenBank/DDBJ databases">
        <title>Genome sequence of Clostridium beijerinckii Br21.</title>
        <authorList>
            <person name="Fonseca B.C."/>
            <person name="Guazzaroni M.E."/>
            <person name="Riano-Pachon D.M."/>
            <person name="Reginatto V."/>
        </authorList>
    </citation>
    <scope>NUCLEOTIDE SEQUENCE [LARGE SCALE GENOMIC DNA]</scope>
    <source>
        <strain evidence="9 10">Br21</strain>
    </source>
</reference>
<keyword evidence="6 7" id="KW-0472">Membrane</keyword>
<dbReference type="PROSITE" id="PS50928">
    <property type="entry name" value="ABC_TM1"/>
    <property type="match status" value="1"/>
</dbReference>
<keyword evidence="5 7" id="KW-1133">Transmembrane helix</keyword>
<dbReference type="InterPro" id="IPR000515">
    <property type="entry name" value="MetI-like"/>
</dbReference>
<feature type="transmembrane region" description="Helical" evidence="7">
    <location>
        <begin position="127"/>
        <end position="148"/>
    </location>
</feature>
<evidence type="ECO:0000259" key="8">
    <source>
        <dbReference type="PROSITE" id="PS50928"/>
    </source>
</evidence>
<gene>
    <name evidence="9" type="ORF">CBEIBR21_21410</name>
</gene>
<keyword evidence="2 7" id="KW-0813">Transport</keyword>
<evidence type="ECO:0000256" key="7">
    <source>
        <dbReference type="RuleBase" id="RU363032"/>
    </source>
</evidence>
<feature type="transmembrane region" description="Helical" evidence="7">
    <location>
        <begin position="12"/>
        <end position="29"/>
    </location>
</feature>
<organism evidence="9 10">
    <name type="scientific">Clostridium beijerinckii</name>
    <name type="common">Clostridium MP</name>
    <dbReference type="NCBI Taxonomy" id="1520"/>
    <lineage>
        <taxon>Bacteria</taxon>
        <taxon>Bacillati</taxon>
        <taxon>Bacillota</taxon>
        <taxon>Clostridia</taxon>
        <taxon>Eubacteriales</taxon>
        <taxon>Clostridiaceae</taxon>
        <taxon>Clostridium</taxon>
    </lineage>
</organism>
<dbReference type="Proteomes" id="UP000190959">
    <property type="component" value="Unassembled WGS sequence"/>
</dbReference>
<dbReference type="Gene3D" id="1.10.3720.10">
    <property type="entry name" value="MetI-like"/>
    <property type="match status" value="1"/>
</dbReference>
<evidence type="ECO:0000256" key="6">
    <source>
        <dbReference type="ARBA" id="ARBA00023136"/>
    </source>
</evidence>
<dbReference type="GO" id="GO:0005886">
    <property type="term" value="C:plasma membrane"/>
    <property type="evidence" value="ECO:0007669"/>
    <property type="project" value="UniProtKB-SubCell"/>
</dbReference>
<keyword evidence="3" id="KW-1003">Cell membrane</keyword>
<evidence type="ECO:0000313" key="10">
    <source>
        <dbReference type="Proteomes" id="UP000190959"/>
    </source>
</evidence>
<evidence type="ECO:0000256" key="3">
    <source>
        <dbReference type="ARBA" id="ARBA00022475"/>
    </source>
</evidence>
<dbReference type="EMBL" id="MWMH01000009">
    <property type="protein sequence ID" value="OOP71229.1"/>
    <property type="molecule type" value="Genomic_DNA"/>
</dbReference>
<protein>
    <submittedName>
        <fullName evidence="9">ABC transporter permease</fullName>
    </submittedName>
</protein>
<evidence type="ECO:0000313" key="9">
    <source>
        <dbReference type="EMBL" id="OOP71229.1"/>
    </source>
</evidence>
<dbReference type="PANTHER" id="PTHR30151">
    <property type="entry name" value="ALKANE SULFONATE ABC TRANSPORTER-RELATED, MEMBRANE SUBUNIT"/>
    <property type="match status" value="1"/>
</dbReference>
<dbReference type="CDD" id="cd06261">
    <property type="entry name" value="TM_PBP2"/>
    <property type="match status" value="1"/>
</dbReference>
<dbReference type="Pfam" id="PF00528">
    <property type="entry name" value="BPD_transp_1"/>
    <property type="match status" value="1"/>
</dbReference>
<evidence type="ECO:0000256" key="1">
    <source>
        <dbReference type="ARBA" id="ARBA00004651"/>
    </source>
</evidence>
<evidence type="ECO:0000256" key="2">
    <source>
        <dbReference type="ARBA" id="ARBA00022448"/>
    </source>
</evidence>
<accession>A0A1S9N161</accession>
<evidence type="ECO:0000256" key="4">
    <source>
        <dbReference type="ARBA" id="ARBA00022692"/>
    </source>
</evidence>
<dbReference type="PANTHER" id="PTHR30151:SF0">
    <property type="entry name" value="ABC TRANSPORTER PERMEASE PROTEIN MJ0413-RELATED"/>
    <property type="match status" value="1"/>
</dbReference>
<feature type="transmembrane region" description="Helical" evidence="7">
    <location>
        <begin position="224"/>
        <end position="246"/>
    </location>
</feature>
<dbReference type="SUPFAM" id="SSF161098">
    <property type="entry name" value="MetI-like"/>
    <property type="match status" value="1"/>
</dbReference>
<name>A0A1S9N161_CLOBE</name>
<comment type="similarity">
    <text evidence="7">Belongs to the binding-protein-dependent transport system permease family.</text>
</comment>
<dbReference type="GO" id="GO:0055085">
    <property type="term" value="P:transmembrane transport"/>
    <property type="evidence" value="ECO:0007669"/>
    <property type="project" value="InterPro"/>
</dbReference>
<keyword evidence="4 7" id="KW-0812">Transmembrane</keyword>
<proteinExistence type="inferred from homology"/>
<comment type="caution">
    <text evidence="9">The sequence shown here is derived from an EMBL/GenBank/DDBJ whole genome shotgun (WGS) entry which is preliminary data.</text>
</comment>
<sequence>MISRKEKYKVNLVWAIGIFIAWELVAFFLEQVMHDPMAGAKLPYPHSVIISIAENFTDLMSAAGLTFSRAVFGFALGAAIGFVLAIIMSLSKIAEKISLPYLIISQMIPVLGLAPIIFTLVRDMNTSRIVIAAYITFFPVSVNMLSGLNSVESDKKELLYSYAAKKKSIYYKLMIPYSMPYLFAGLKIAAPMSITASILVDMLGSSGGIGVKLLYSLYSGTKDVFWGSVVTSALMGILSYFIVILFEKICMPWRKQTTVV</sequence>
<feature type="transmembrane region" description="Helical" evidence="7">
    <location>
        <begin position="67"/>
        <end position="87"/>
    </location>
</feature>
<dbReference type="RefSeq" id="WP_078116989.1">
    <property type="nucleotide sequence ID" value="NZ_MWMH01000009.1"/>
</dbReference>
<dbReference type="InterPro" id="IPR035906">
    <property type="entry name" value="MetI-like_sf"/>
</dbReference>
<feature type="transmembrane region" description="Helical" evidence="7">
    <location>
        <begin position="99"/>
        <end position="121"/>
    </location>
</feature>
<feature type="domain" description="ABC transmembrane type-1" evidence="8">
    <location>
        <begin position="63"/>
        <end position="247"/>
    </location>
</feature>
<evidence type="ECO:0000256" key="5">
    <source>
        <dbReference type="ARBA" id="ARBA00022989"/>
    </source>
</evidence>
<dbReference type="AlphaFoldDB" id="A0A1S9N161"/>